<evidence type="ECO:0000313" key="3">
    <source>
        <dbReference type="EMBL" id="GAA4787792.1"/>
    </source>
</evidence>
<feature type="region of interest" description="Disordered" evidence="1">
    <location>
        <begin position="73"/>
        <end position="95"/>
    </location>
</feature>
<gene>
    <name evidence="3" type="ORF">GCM10023329_43670</name>
</gene>
<feature type="compositionally biased region" description="Basic residues" evidence="1">
    <location>
        <begin position="73"/>
        <end position="86"/>
    </location>
</feature>
<dbReference type="Proteomes" id="UP001501147">
    <property type="component" value="Unassembled WGS sequence"/>
</dbReference>
<dbReference type="RefSeq" id="WP_345615127.1">
    <property type="nucleotide sequence ID" value="NZ_BAABJV010000013.1"/>
</dbReference>
<name>A0ABP9AXT4_9ACTN</name>
<evidence type="ECO:0000313" key="4">
    <source>
        <dbReference type="Proteomes" id="UP001501147"/>
    </source>
</evidence>
<keyword evidence="2" id="KW-0472">Membrane</keyword>
<proteinExistence type="predicted"/>
<organism evidence="3 4">
    <name type="scientific">Streptomyces sanyensis</name>
    <dbReference type="NCBI Taxonomy" id="568869"/>
    <lineage>
        <taxon>Bacteria</taxon>
        <taxon>Bacillati</taxon>
        <taxon>Actinomycetota</taxon>
        <taxon>Actinomycetes</taxon>
        <taxon>Kitasatosporales</taxon>
        <taxon>Streptomycetaceae</taxon>
        <taxon>Streptomyces</taxon>
    </lineage>
</organism>
<feature type="transmembrane region" description="Helical" evidence="2">
    <location>
        <begin position="12"/>
        <end position="34"/>
    </location>
</feature>
<protein>
    <submittedName>
        <fullName evidence="3">Uncharacterized protein</fullName>
    </submittedName>
</protein>
<keyword evidence="2" id="KW-0812">Transmembrane</keyword>
<keyword evidence="2" id="KW-1133">Transmembrane helix</keyword>
<comment type="caution">
    <text evidence="3">The sequence shown here is derived from an EMBL/GenBank/DDBJ whole genome shotgun (WGS) entry which is preliminary data.</text>
</comment>
<evidence type="ECO:0000256" key="1">
    <source>
        <dbReference type="SAM" id="MobiDB-lite"/>
    </source>
</evidence>
<dbReference type="EMBL" id="BAABJV010000013">
    <property type="protein sequence ID" value="GAA4787792.1"/>
    <property type="molecule type" value="Genomic_DNA"/>
</dbReference>
<keyword evidence="4" id="KW-1185">Reference proteome</keyword>
<accession>A0ABP9AXT4</accession>
<evidence type="ECO:0000256" key="2">
    <source>
        <dbReference type="SAM" id="Phobius"/>
    </source>
</evidence>
<reference evidence="4" key="1">
    <citation type="journal article" date="2019" name="Int. J. Syst. Evol. Microbiol.">
        <title>The Global Catalogue of Microorganisms (GCM) 10K type strain sequencing project: providing services to taxonomists for standard genome sequencing and annotation.</title>
        <authorList>
            <consortium name="The Broad Institute Genomics Platform"/>
            <consortium name="The Broad Institute Genome Sequencing Center for Infectious Disease"/>
            <person name="Wu L."/>
            <person name="Ma J."/>
        </authorList>
    </citation>
    <scope>NUCLEOTIDE SEQUENCE [LARGE SCALE GENOMIC DNA]</scope>
    <source>
        <strain evidence="4">JCM 18324</strain>
    </source>
</reference>
<sequence>MLSVVNDTFDTAVHTVIVLAVLAVAAIPAILGAVRDRRIGTRPRDAEDGVDRRTGVLLVFDLAYGPHEDRVVRARARRGTGRRRRGPGGAAGDGR</sequence>